<protein>
    <submittedName>
        <fullName evidence="6">Protein-S-isoprenylcysteine O-methyltransferase Ste14</fullName>
    </submittedName>
</protein>
<dbReference type="Pfam" id="PF04191">
    <property type="entry name" value="PEMT"/>
    <property type="match status" value="1"/>
</dbReference>
<organism evidence="6 7">
    <name type="scientific">Desulfuromusa kysingii</name>
    <dbReference type="NCBI Taxonomy" id="37625"/>
    <lineage>
        <taxon>Bacteria</taxon>
        <taxon>Pseudomonadati</taxon>
        <taxon>Thermodesulfobacteriota</taxon>
        <taxon>Desulfuromonadia</taxon>
        <taxon>Desulfuromonadales</taxon>
        <taxon>Geopsychrobacteraceae</taxon>
        <taxon>Desulfuromusa</taxon>
    </lineage>
</organism>
<keyword evidence="7" id="KW-1185">Reference proteome</keyword>
<dbReference type="EMBL" id="FNQN01000008">
    <property type="protein sequence ID" value="SEA59784.1"/>
    <property type="molecule type" value="Genomic_DNA"/>
</dbReference>
<dbReference type="Proteomes" id="UP000199409">
    <property type="component" value="Unassembled WGS sequence"/>
</dbReference>
<dbReference type="GO" id="GO:0012505">
    <property type="term" value="C:endomembrane system"/>
    <property type="evidence" value="ECO:0007669"/>
    <property type="project" value="UniProtKB-SubCell"/>
</dbReference>
<name>A0A1H4CHF6_9BACT</name>
<dbReference type="GO" id="GO:0032259">
    <property type="term" value="P:methylation"/>
    <property type="evidence" value="ECO:0007669"/>
    <property type="project" value="UniProtKB-KW"/>
</dbReference>
<dbReference type="PANTHER" id="PTHR12714">
    <property type="entry name" value="PROTEIN-S ISOPRENYLCYSTEINE O-METHYLTRANSFERASE"/>
    <property type="match status" value="1"/>
</dbReference>
<keyword evidence="2 5" id="KW-0812">Transmembrane</keyword>
<sequence length="186" mass="21208">MDSTVLRSVAFVMVTIFFTVISRRSLCNPRSHGFYRYFAFVGIACLLLYNQPVWFDQPFSGLHCLSWLLLAVSIVLVVHGLGLLRRMGGQGQRQSAPENLAFENTQHLVVDGLYRYIRHPMYTSLLLLAWGAFLKRIDLLTLTAVGLVSVALLFTAKVEEAENVTFWGADYLEYKSRSKMFIPFIF</sequence>
<feature type="transmembrane region" description="Helical" evidence="5">
    <location>
        <begin position="65"/>
        <end position="84"/>
    </location>
</feature>
<keyword evidence="6" id="KW-0808">Transferase</keyword>
<accession>A0A1H4CHF6</accession>
<dbReference type="STRING" id="37625.SAMN05660420_02549"/>
<evidence type="ECO:0000256" key="4">
    <source>
        <dbReference type="ARBA" id="ARBA00023136"/>
    </source>
</evidence>
<dbReference type="InterPro" id="IPR007318">
    <property type="entry name" value="Phopholipid_MeTrfase"/>
</dbReference>
<evidence type="ECO:0000256" key="5">
    <source>
        <dbReference type="SAM" id="Phobius"/>
    </source>
</evidence>
<feature type="transmembrane region" description="Helical" evidence="5">
    <location>
        <begin position="34"/>
        <end position="53"/>
    </location>
</feature>
<evidence type="ECO:0000256" key="3">
    <source>
        <dbReference type="ARBA" id="ARBA00022989"/>
    </source>
</evidence>
<evidence type="ECO:0000313" key="6">
    <source>
        <dbReference type="EMBL" id="SEA59784.1"/>
    </source>
</evidence>
<dbReference type="AlphaFoldDB" id="A0A1H4CHF6"/>
<dbReference type="GO" id="GO:0008168">
    <property type="term" value="F:methyltransferase activity"/>
    <property type="evidence" value="ECO:0007669"/>
    <property type="project" value="UniProtKB-KW"/>
</dbReference>
<dbReference type="PANTHER" id="PTHR12714:SF9">
    <property type="entry name" value="PROTEIN-S-ISOPRENYLCYSTEINE O-METHYLTRANSFERASE"/>
    <property type="match status" value="1"/>
</dbReference>
<keyword evidence="6" id="KW-0489">Methyltransferase</keyword>
<keyword evidence="4 5" id="KW-0472">Membrane</keyword>
<dbReference type="Gene3D" id="1.20.120.1630">
    <property type="match status" value="1"/>
</dbReference>
<comment type="subcellular location">
    <subcellularLocation>
        <location evidence="1">Endomembrane system</location>
        <topology evidence="1">Multi-pass membrane protein</topology>
    </subcellularLocation>
</comment>
<evidence type="ECO:0000256" key="2">
    <source>
        <dbReference type="ARBA" id="ARBA00022692"/>
    </source>
</evidence>
<evidence type="ECO:0000256" key="1">
    <source>
        <dbReference type="ARBA" id="ARBA00004127"/>
    </source>
</evidence>
<evidence type="ECO:0000313" key="7">
    <source>
        <dbReference type="Proteomes" id="UP000199409"/>
    </source>
</evidence>
<keyword evidence="3 5" id="KW-1133">Transmembrane helix</keyword>
<feature type="transmembrane region" description="Helical" evidence="5">
    <location>
        <begin position="6"/>
        <end position="22"/>
    </location>
</feature>
<proteinExistence type="predicted"/>
<gene>
    <name evidence="6" type="ORF">SAMN05660420_02549</name>
</gene>
<reference evidence="6 7" key="1">
    <citation type="submission" date="2016-10" db="EMBL/GenBank/DDBJ databases">
        <authorList>
            <person name="de Groot N.N."/>
        </authorList>
    </citation>
    <scope>NUCLEOTIDE SEQUENCE [LARGE SCALE GENOMIC DNA]</scope>
    <source>
        <strain evidence="6 7">DSM 7343</strain>
    </source>
</reference>
<dbReference type="RefSeq" id="WP_217637514.1">
    <property type="nucleotide sequence ID" value="NZ_FNQN01000008.1"/>
</dbReference>